<feature type="compositionally biased region" description="Polar residues" evidence="1">
    <location>
        <begin position="568"/>
        <end position="585"/>
    </location>
</feature>
<protein>
    <submittedName>
        <fullName evidence="4">Uncharacterized protein</fullName>
    </submittedName>
</protein>
<feature type="region of interest" description="Disordered" evidence="1">
    <location>
        <begin position="408"/>
        <end position="440"/>
    </location>
</feature>
<dbReference type="AlphaFoldDB" id="A0A8B6CHE0"/>
<reference evidence="4" key="1">
    <citation type="submission" date="2018-11" db="EMBL/GenBank/DDBJ databases">
        <authorList>
            <person name="Alioto T."/>
            <person name="Alioto T."/>
        </authorList>
    </citation>
    <scope>NUCLEOTIDE SEQUENCE</scope>
</reference>
<feature type="region of interest" description="Disordered" evidence="1">
    <location>
        <begin position="700"/>
        <end position="833"/>
    </location>
</feature>
<comment type="caution">
    <text evidence="4">The sequence shown here is derived from an EMBL/GenBank/DDBJ whole genome shotgun (WGS) entry which is preliminary data.</text>
</comment>
<feature type="chain" id="PRO_5032817947" evidence="3">
    <location>
        <begin position="22"/>
        <end position="1121"/>
    </location>
</feature>
<feature type="region of interest" description="Disordered" evidence="1">
    <location>
        <begin position="928"/>
        <end position="993"/>
    </location>
</feature>
<feature type="signal peptide" evidence="3">
    <location>
        <begin position="1"/>
        <end position="21"/>
    </location>
</feature>
<feature type="compositionally biased region" description="Polar residues" evidence="1">
    <location>
        <begin position="1047"/>
        <end position="1069"/>
    </location>
</feature>
<feature type="compositionally biased region" description="Basic and acidic residues" evidence="1">
    <location>
        <begin position="543"/>
        <end position="552"/>
    </location>
</feature>
<keyword evidence="2" id="KW-1133">Transmembrane helix</keyword>
<evidence type="ECO:0000256" key="1">
    <source>
        <dbReference type="SAM" id="MobiDB-lite"/>
    </source>
</evidence>
<evidence type="ECO:0000256" key="2">
    <source>
        <dbReference type="SAM" id="Phobius"/>
    </source>
</evidence>
<dbReference type="EMBL" id="UYJE01001731">
    <property type="protein sequence ID" value="VDI04659.1"/>
    <property type="molecule type" value="Genomic_DNA"/>
</dbReference>
<feature type="region of interest" description="Disordered" evidence="1">
    <location>
        <begin position="1002"/>
        <end position="1021"/>
    </location>
</feature>
<dbReference type="OrthoDB" id="6480633at2759"/>
<feature type="transmembrane region" description="Helical" evidence="2">
    <location>
        <begin position="311"/>
        <end position="335"/>
    </location>
</feature>
<keyword evidence="2" id="KW-0812">Transmembrane</keyword>
<keyword evidence="5" id="KW-1185">Reference proteome</keyword>
<feature type="compositionally biased region" description="Acidic residues" evidence="1">
    <location>
        <begin position="553"/>
        <end position="567"/>
    </location>
</feature>
<feature type="region of interest" description="Disordered" evidence="1">
    <location>
        <begin position="1096"/>
        <end position="1121"/>
    </location>
</feature>
<keyword evidence="2" id="KW-0472">Membrane</keyword>
<feature type="compositionally biased region" description="Basic and acidic residues" evidence="1">
    <location>
        <begin position="492"/>
        <end position="507"/>
    </location>
</feature>
<dbReference type="Proteomes" id="UP000596742">
    <property type="component" value="Unassembled WGS sequence"/>
</dbReference>
<accession>A0A8B6CHE0</accession>
<gene>
    <name evidence="4" type="ORF">MGAL_10B027278</name>
</gene>
<feature type="compositionally biased region" description="Pro residues" evidence="1">
    <location>
        <begin position="820"/>
        <end position="829"/>
    </location>
</feature>
<organism evidence="4 5">
    <name type="scientific">Mytilus galloprovincialis</name>
    <name type="common">Mediterranean mussel</name>
    <dbReference type="NCBI Taxonomy" id="29158"/>
    <lineage>
        <taxon>Eukaryota</taxon>
        <taxon>Metazoa</taxon>
        <taxon>Spiralia</taxon>
        <taxon>Lophotrochozoa</taxon>
        <taxon>Mollusca</taxon>
        <taxon>Bivalvia</taxon>
        <taxon>Autobranchia</taxon>
        <taxon>Pteriomorphia</taxon>
        <taxon>Mytilida</taxon>
        <taxon>Mytiloidea</taxon>
        <taxon>Mytilidae</taxon>
        <taxon>Mytilinae</taxon>
        <taxon>Mytilus</taxon>
    </lineage>
</organism>
<feature type="compositionally biased region" description="Polar residues" evidence="1">
    <location>
        <begin position="772"/>
        <end position="783"/>
    </location>
</feature>
<name>A0A8B6CHE0_MYTGA</name>
<feature type="compositionally biased region" description="Polar residues" evidence="1">
    <location>
        <begin position="856"/>
        <end position="873"/>
    </location>
</feature>
<evidence type="ECO:0000313" key="5">
    <source>
        <dbReference type="Proteomes" id="UP000596742"/>
    </source>
</evidence>
<feature type="compositionally biased region" description="Pro residues" evidence="1">
    <location>
        <begin position="939"/>
        <end position="951"/>
    </location>
</feature>
<sequence>MNPKWLFLLFLKTLVISEIHGRKDHYSFQCMNKNITRNQIIDNCSCITSNEIKTTKLFKCKCESAGTDRNVWMEFVCTHSSSKDSNLKTILLEKNKCTNEVYLNRSCISLSFNKGVPKYRIELFCGGYGLGVKCKCNVPVVNELGHSVSFKDLTLNDNGNPESPLMSRNDREKRDVDDVVNTTQILVETTALTDKMTTQLMTSILSKGSTETETTVRKTQTTKQGRTLPHLTTKTSQYVTTTDNQLAVTSQKAQASHQNTIITTNNHQNTIITTNNPQVLSTESEFTSETENTTKQIGATLPKSKKGGSPVAIAVGVVVPILILTIIGVVVYKWYRRKYPVRMVLGKNFSKFQNPVYNKKTSTLSLVRSVPYDAPYSGTDQDGGHDNPALDMEYRDLQPVSFSTNYENAESITEIDEVPKKPPRSKKRASVMSTESTDGRVMSAFLQEAINEADSESDSTNESNKTKKKISVDVDMRKNVSRVSVESVESENDLHTSDEESTDERTYENITISSKKGIANSVPEESYVETKSSDDEDNYEEVETVKTEKNLSDENEEYDIVNVDESETSNATQIIDQTTEQNSDNSDADYENFEMRSENNEQGISIGGIQLDEIDGNEIHSPFVEGGKKKKVKVTFEENETLESDEESIDSIDLSAVKDENVVETNNHGSGRSETNQNDIIETLKVIKISEMPLLLQPLAKSESRPVSKASANTENRPIAPTQSDVREKIAVNQNKSSVVSDDSESENDTDSHKSDDTGINQTYLHTHEGSSEPSVKSVGTSDSSEDGSMGEFENLNNMNETFGQHGSKENDNKELSSIPPLPNIPPPDIQNFHSMISSDYVITETPKNVADASSGDESASFSNKRQEQINADSLIFETTSIPPLPLSKPPPTFEQNSASSDSFEIINGTNTNASYNVFEDHSILNVDSDNKSDLSENPPTPPIPGSPPPMVQQNQPEFPYDSFTVMTKPGDIHTEDQSQTEHYGSPMADTDDVYDVLTNDDLIPISSDPDELMSGSSYVTPANPQLVTKIEEESDVGSDVISISDTNSEPGEYENQTGTALSSATTNAEVDQRFSKVISSPKINFYDAETSTKVIASPKINFDDTDSDSEKSDPNSESSV</sequence>
<feature type="region of interest" description="Disordered" evidence="1">
    <location>
        <begin position="481"/>
        <end position="588"/>
    </location>
</feature>
<evidence type="ECO:0000256" key="3">
    <source>
        <dbReference type="SAM" id="SignalP"/>
    </source>
</evidence>
<keyword evidence="3" id="KW-0732">Signal</keyword>
<feature type="region of interest" description="Disordered" evidence="1">
    <location>
        <begin position="1031"/>
        <end position="1069"/>
    </location>
</feature>
<feature type="compositionally biased region" description="Polar residues" evidence="1">
    <location>
        <begin position="795"/>
        <end position="805"/>
    </location>
</feature>
<proteinExistence type="predicted"/>
<feature type="region of interest" description="Disordered" evidence="1">
    <location>
        <begin position="849"/>
        <end position="873"/>
    </location>
</feature>
<feature type="compositionally biased region" description="Polar residues" evidence="1">
    <location>
        <begin position="710"/>
        <end position="724"/>
    </location>
</feature>
<evidence type="ECO:0000313" key="4">
    <source>
        <dbReference type="EMBL" id="VDI04659.1"/>
    </source>
</evidence>